<evidence type="ECO:0000313" key="11">
    <source>
        <dbReference type="EMBL" id="SQH73981.1"/>
    </source>
</evidence>
<keyword evidence="13" id="KW-1185">Reference proteome</keyword>
<evidence type="ECO:0000256" key="3">
    <source>
        <dbReference type="ARBA" id="ARBA00022692"/>
    </source>
</evidence>
<comment type="similarity">
    <text evidence="7">Belongs to the PpiD chaperone family.</text>
</comment>
<evidence type="ECO:0000259" key="9">
    <source>
        <dbReference type="Pfam" id="PF13145"/>
    </source>
</evidence>
<dbReference type="SUPFAM" id="SSF109998">
    <property type="entry name" value="Triger factor/SurA peptide-binding domain-like"/>
    <property type="match status" value="1"/>
</dbReference>
<feature type="transmembrane region" description="Helical" evidence="8">
    <location>
        <begin position="12"/>
        <end position="31"/>
    </location>
</feature>
<keyword evidence="5 8" id="KW-0472">Membrane</keyword>
<dbReference type="Proteomes" id="UP000030136">
    <property type="component" value="Unassembled WGS sequence"/>
</dbReference>
<sequence>MATLEKIRNRAGLLILIVGLALLAFILGDFLRSGSTFFQQSKNVVLNIDGEKISAQEYQQMLQSIEQMEERFGEVDNDTKMSLNNGLASHYVGKYAMNKEAEEVGISVSPQELGGMLYGNDGRQQAALLGNFLKSLGVNSEDPKALSEFLEMISDKGIKSKPKEEQSFLYSIRAQWEVMQDRTVSDRKREKLFALVERSVVLNKIDAQYQGGIPRREVAVVRTNSSSIPEEKVKIEDTDIAKYYESHKELYKQKYPQVEMQYISSEIRPSAEDYQAAEKEMAEIYNSLEHGGNIEDALRNCSEKTITPSFLTTQELQTLRLSQDVIDFITSAQPGQVNTPELVNDKYTLIKLIDKKKSTEGVHLQIIALDSTGTKQIDSIRMQFAAGTSFAELARKYNKNGGAEPTDGYVLMPNRFGGADSVITENMAHQMQLDTIFQVPVGQIFDFNVNGVSFVGLTTKARPAVDKYKFALAYLHATFSEDTYNKTYSILNNILLNGEGKFDSMAKAAKEQGLQVVEREIIPHDAPMLGRIKSSREIIHWGLNAKAGAVNDRVFRCGQDKLVIAAVKNLYEPGYKPLEMVKDEIRTKLLVDKRSEMLAQELKAKNLSSLEGYATAMNSSIDTLSGISYLVRGAHPAELNGYAMATQLQQVSAPFAAGSEVIVVKPMSQTETSAGQTQEAALAQRRMSLKYEMSNRAYMYLMDAIKVVDNRGQFF</sequence>
<keyword evidence="4 8" id="KW-1133">Transmembrane helix</keyword>
<dbReference type="eggNOG" id="COG0760">
    <property type="taxonomic scope" value="Bacteria"/>
</dbReference>
<dbReference type="EMBL" id="JQJC01000020">
    <property type="protein sequence ID" value="KGN94165.1"/>
    <property type="molecule type" value="Genomic_DNA"/>
</dbReference>
<dbReference type="EMBL" id="LS483447">
    <property type="protein sequence ID" value="SQH73981.1"/>
    <property type="molecule type" value="Genomic_DNA"/>
</dbReference>
<dbReference type="GO" id="GO:0005886">
    <property type="term" value="C:plasma membrane"/>
    <property type="evidence" value="ECO:0007669"/>
    <property type="project" value="UniProtKB-SubCell"/>
</dbReference>
<keyword evidence="6" id="KW-0143">Chaperone</keyword>
<organism evidence="10 12">
    <name type="scientific">Porphyromonas crevioricanis</name>
    <dbReference type="NCBI Taxonomy" id="393921"/>
    <lineage>
        <taxon>Bacteria</taxon>
        <taxon>Pseudomonadati</taxon>
        <taxon>Bacteroidota</taxon>
        <taxon>Bacteroidia</taxon>
        <taxon>Bacteroidales</taxon>
        <taxon>Porphyromonadaceae</taxon>
        <taxon>Porphyromonas</taxon>
    </lineage>
</organism>
<dbReference type="Pfam" id="PF13623">
    <property type="entry name" value="SurA_N_2"/>
    <property type="match status" value="1"/>
</dbReference>
<evidence type="ECO:0000256" key="8">
    <source>
        <dbReference type="SAM" id="Phobius"/>
    </source>
</evidence>
<keyword evidence="2" id="KW-1003">Cell membrane</keyword>
<dbReference type="InterPro" id="IPR027304">
    <property type="entry name" value="Trigger_fact/SurA_dom_sf"/>
</dbReference>
<evidence type="ECO:0000256" key="7">
    <source>
        <dbReference type="ARBA" id="ARBA00038408"/>
    </source>
</evidence>
<dbReference type="PANTHER" id="PTHR47529">
    <property type="entry name" value="PEPTIDYL-PROLYL CIS-TRANS ISOMERASE D"/>
    <property type="match status" value="1"/>
</dbReference>
<gene>
    <name evidence="10" type="ORF">HQ38_06430</name>
    <name evidence="11" type="ORF">NCTC12858_01862</name>
</gene>
<evidence type="ECO:0000256" key="4">
    <source>
        <dbReference type="ARBA" id="ARBA00022989"/>
    </source>
</evidence>
<reference evidence="11 13" key="2">
    <citation type="submission" date="2018-06" db="EMBL/GenBank/DDBJ databases">
        <authorList>
            <consortium name="Pathogen Informatics"/>
            <person name="Doyle S."/>
        </authorList>
    </citation>
    <scope>NUCLEOTIDE SEQUENCE [LARGE SCALE GENOMIC DNA]</scope>
    <source>
        <strain evidence="11 13">NCTC12858</strain>
    </source>
</reference>
<dbReference type="InterPro" id="IPR000297">
    <property type="entry name" value="PPIase_PpiC"/>
</dbReference>
<evidence type="ECO:0000313" key="13">
    <source>
        <dbReference type="Proteomes" id="UP000249300"/>
    </source>
</evidence>
<evidence type="ECO:0000313" key="10">
    <source>
        <dbReference type="EMBL" id="KGN94165.1"/>
    </source>
</evidence>
<keyword evidence="11" id="KW-0413">Isomerase</keyword>
<dbReference type="Proteomes" id="UP000249300">
    <property type="component" value="Chromosome 1"/>
</dbReference>
<evidence type="ECO:0000313" key="12">
    <source>
        <dbReference type="Proteomes" id="UP000030136"/>
    </source>
</evidence>
<name>A0A0A2FNZ3_9PORP</name>
<dbReference type="RefSeq" id="WP_023936252.1">
    <property type="nucleotide sequence ID" value="NZ_FUXH01000003.1"/>
</dbReference>
<evidence type="ECO:0000256" key="6">
    <source>
        <dbReference type="ARBA" id="ARBA00023186"/>
    </source>
</evidence>
<proteinExistence type="inferred from homology"/>
<protein>
    <submittedName>
        <fullName evidence="11">Peptidylprolyl isomerase</fullName>
    </submittedName>
</protein>
<keyword evidence="3 8" id="KW-0812">Transmembrane</keyword>
<comment type="subcellular location">
    <subcellularLocation>
        <location evidence="1">Cell membrane</location>
        <topology evidence="1">Single-pass type II membrane protein</topology>
    </subcellularLocation>
</comment>
<dbReference type="GO" id="GO:0003755">
    <property type="term" value="F:peptidyl-prolyl cis-trans isomerase activity"/>
    <property type="evidence" value="ECO:0007669"/>
    <property type="project" value="InterPro"/>
</dbReference>
<dbReference type="PANTHER" id="PTHR47529:SF1">
    <property type="entry name" value="PERIPLASMIC CHAPERONE PPID"/>
    <property type="match status" value="1"/>
</dbReference>
<dbReference type="AlphaFoldDB" id="A0A0A2FNZ3"/>
<dbReference type="OrthoDB" id="9812372at2"/>
<dbReference type="STRING" id="393921.HQ45_03950"/>
<reference evidence="10 12" key="1">
    <citation type="submission" date="2014-08" db="EMBL/GenBank/DDBJ databases">
        <title>Porphyromonas crevioricanis strain:COT-253_OH1447 Genome sequencing.</title>
        <authorList>
            <person name="Wallis C."/>
            <person name="Deusch O."/>
            <person name="O'Flynn C."/>
            <person name="Davis I."/>
            <person name="Jospin G."/>
            <person name="Darling A.E."/>
            <person name="Coil D.A."/>
            <person name="Alexiev A."/>
            <person name="Horsfall A."/>
            <person name="Kirkwood N."/>
            <person name="Harris S."/>
            <person name="Eisen J.A."/>
        </authorList>
    </citation>
    <scope>NUCLEOTIDE SEQUENCE [LARGE SCALE GENOMIC DNA]</scope>
    <source>
        <strain evidence="12">COT-253 OH1447</strain>
        <strain evidence="10">COT-253_OH1447</strain>
    </source>
</reference>
<accession>A0A0A2FNZ3</accession>
<dbReference type="InterPro" id="IPR052029">
    <property type="entry name" value="PpiD_chaperone"/>
</dbReference>
<feature type="domain" description="PpiC" evidence="9">
    <location>
        <begin position="236"/>
        <end position="359"/>
    </location>
</feature>
<evidence type="ECO:0000256" key="5">
    <source>
        <dbReference type="ARBA" id="ARBA00023136"/>
    </source>
</evidence>
<dbReference type="KEGG" id="pcre:NCTC12858_01862"/>
<evidence type="ECO:0000256" key="2">
    <source>
        <dbReference type="ARBA" id="ARBA00022475"/>
    </source>
</evidence>
<dbReference type="Pfam" id="PF13145">
    <property type="entry name" value="Rotamase_2"/>
    <property type="match status" value="1"/>
</dbReference>
<evidence type="ECO:0000256" key="1">
    <source>
        <dbReference type="ARBA" id="ARBA00004401"/>
    </source>
</evidence>